<evidence type="ECO:0000256" key="4">
    <source>
        <dbReference type="ARBA" id="ARBA00022840"/>
    </source>
</evidence>
<dbReference type="InterPro" id="IPR004147">
    <property type="entry name" value="ABC1_dom"/>
</dbReference>
<dbReference type="Pfam" id="PF03109">
    <property type="entry name" value="ABC1"/>
    <property type="match status" value="1"/>
</dbReference>
<keyword evidence="4" id="KW-0067">ATP-binding</keyword>
<dbReference type="PANTHER" id="PTHR43851:SF3">
    <property type="entry name" value="COENZYME Q8"/>
    <property type="match status" value="1"/>
</dbReference>
<dbReference type="EMBL" id="BAAAZE010000012">
    <property type="protein sequence ID" value="GAA4028760.1"/>
    <property type="molecule type" value="Genomic_DNA"/>
</dbReference>
<dbReference type="InterPro" id="IPR051409">
    <property type="entry name" value="Atypical_kinase_ADCK"/>
</dbReference>
<dbReference type="InterPro" id="IPR034646">
    <property type="entry name" value="ADCK3_dom"/>
</dbReference>
<dbReference type="CDD" id="cd13970">
    <property type="entry name" value="ABC1_ADCK3"/>
    <property type="match status" value="1"/>
</dbReference>
<dbReference type="InterPro" id="IPR011009">
    <property type="entry name" value="Kinase-like_dom_sf"/>
</dbReference>
<accession>A0ABP7TN20</accession>
<evidence type="ECO:0000259" key="5">
    <source>
        <dbReference type="Pfam" id="PF03109"/>
    </source>
</evidence>
<evidence type="ECO:0000313" key="6">
    <source>
        <dbReference type="EMBL" id="GAA4028760.1"/>
    </source>
</evidence>
<feature type="domain" description="ABC1 atypical kinase-like" evidence="5">
    <location>
        <begin position="104"/>
        <end position="343"/>
    </location>
</feature>
<dbReference type="RefSeq" id="WP_344764112.1">
    <property type="nucleotide sequence ID" value="NZ_BAAAZE010000012.1"/>
</dbReference>
<dbReference type="PANTHER" id="PTHR43851">
    <property type="match status" value="1"/>
</dbReference>
<organism evidence="6 7">
    <name type="scientific">Actimicrobium antarcticum</name>
    <dbReference type="NCBI Taxonomy" id="1051899"/>
    <lineage>
        <taxon>Bacteria</taxon>
        <taxon>Pseudomonadati</taxon>
        <taxon>Pseudomonadota</taxon>
        <taxon>Betaproteobacteria</taxon>
        <taxon>Burkholderiales</taxon>
        <taxon>Oxalobacteraceae</taxon>
        <taxon>Actimicrobium</taxon>
    </lineage>
</organism>
<evidence type="ECO:0000256" key="1">
    <source>
        <dbReference type="ARBA" id="ARBA00009670"/>
    </source>
</evidence>
<keyword evidence="3" id="KW-0547">Nucleotide-binding</keyword>
<evidence type="ECO:0000256" key="2">
    <source>
        <dbReference type="ARBA" id="ARBA00022679"/>
    </source>
</evidence>
<dbReference type="GO" id="GO:0016301">
    <property type="term" value="F:kinase activity"/>
    <property type="evidence" value="ECO:0007669"/>
    <property type="project" value="UniProtKB-KW"/>
</dbReference>
<proteinExistence type="inferred from homology"/>
<keyword evidence="6" id="KW-0418">Kinase</keyword>
<protein>
    <submittedName>
        <fullName evidence="6">AarF/ABC1/UbiB kinase family protein</fullName>
    </submittedName>
</protein>
<comment type="caution">
    <text evidence="6">The sequence shown here is derived from an EMBL/GenBank/DDBJ whole genome shotgun (WGS) entry which is preliminary data.</text>
</comment>
<comment type="similarity">
    <text evidence="1">Belongs to the protein kinase superfamily. ADCK protein kinase family.</text>
</comment>
<reference evidence="7" key="1">
    <citation type="journal article" date="2019" name="Int. J. Syst. Evol. Microbiol.">
        <title>The Global Catalogue of Microorganisms (GCM) 10K type strain sequencing project: providing services to taxonomists for standard genome sequencing and annotation.</title>
        <authorList>
            <consortium name="The Broad Institute Genomics Platform"/>
            <consortium name="The Broad Institute Genome Sequencing Center for Infectious Disease"/>
            <person name="Wu L."/>
            <person name="Ma J."/>
        </authorList>
    </citation>
    <scope>NUCLEOTIDE SEQUENCE [LARGE SCALE GENOMIC DNA]</scope>
    <source>
        <strain evidence="7">JCM 16673</strain>
    </source>
</reference>
<evidence type="ECO:0000256" key="3">
    <source>
        <dbReference type="ARBA" id="ARBA00022741"/>
    </source>
</evidence>
<gene>
    <name evidence="6" type="ORF">GCM10022212_28600</name>
</gene>
<keyword evidence="7" id="KW-1185">Reference proteome</keyword>
<evidence type="ECO:0000313" key="7">
    <source>
        <dbReference type="Proteomes" id="UP001501353"/>
    </source>
</evidence>
<sequence>MTKPLPEHATASASAIVPSGRWSRLARMGSLATGIAGGMLAEGARQLAQGKRPALGDLLMTPANAHRVADQLSRLRGAAMKVGQLLSMDAGDLLPPEIAAILARLRSEATPMPMSQVVEVLEANWGANWKRHFLQFSFTPTAAASIGQVHFAQTHDGQRVAIKLQYPGVRQSIDSDVDNVATLLRMSGMLPGTLDIAPLMRDAKRQLHEEADYLSEGAFMARYASLLADAPHYAVPDLLPELTTVNVLTMSRMDGVPVESLTTAPQTVRDRIASLLISLLLRELFEFQLIQTDPNFANYRYDISTGQVILLDFGATRAYSADMVAQFRQIVLGAVDGDTQAMDAAACAIGYFDASTALHHRQAVLAMFTLACAPLRHDGDYDFGQSDIAAQIRDAGLALGRDRNFWHTPPVDALFLHRKLGGLYLLAARLKARVNVRALAREFLVPASIGQS</sequence>
<dbReference type="SUPFAM" id="SSF56112">
    <property type="entry name" value="Protein kinase-like (PK-like)"/>
    <property type="match status" value="1"/>
</dbReference>
<dbReference type="Proteomes" id="UP001501353">
    <property type="component" value="Unassembled WGS sequence"/>
</dbReference>
<keyword evidence="2" id="KW-0808">Transferase</keyword>
<name>A0ABP7TN20_9BURK</name>